<dbReference type="AlphaFoldDB" id="W2RYV1"/>
<comment type="similarity">
    <text evidence="1 2">Belongs to the D-isomer specific 2-hydroxyacid dehydrogenase family.</text>
</comment>
<dbReference type="InterPro" id="IPR043322">
    <property type="entry name" value="CtBP"/>
</dbReference>
<dbReference type="Proteomes" id="UP000030752">
    <property type="component" value="Unassembled WGS sequence"/>
</dbReference>
<dbReference type="CDD" id="cd05299">
    <property type="entry name" value="CtBP_dh"/>
    <property type="match status" value="1"/>
</dbReference>
<gene>
    <name evidence="5" type="ORF">HMPREF1541_03441</name>
</gene>
<dbReference type="Pfam" id="PF02826">
    <property type="entry name" value="2-Hacid_dh_C"/>
    <property type="match status" value="1"/>
</dbReference>
<evidence type="ECO:0000259" key="4">
    <source>
        <dbReference type="Pfam" id="PF02826"/>
    </source>
</evidence>
<dbReference type="STRING" id="1220924.W2RYV1"/>
<dbReference type="GO" id="GO:0051287">
    <property type="term" value="F:NAD binding"/>
    <property type="evidence" value="ECO:0007669"/>
    <property type="project" value="InterPro"/>
</dbReference>
<dbReference type="InParanoid" id="W2RYV1"/>
<dbReference type="SUPFAM" id="SSF51735">
    <property type="entry name" value="NAD(P)-binding Rossmann-fold domains"/>
    <property type="match status" value="1"/>
</dbReference>
<dbReference type="GO" id="GO:0003713">
    <property type="term" value="F:transcription coactivator activity"/>
    <property type="evidence" value="ECO:0007669"/>
    <property type="project" value="TreeGrafter"/>
</dbReference>
<evidence type="ECO:0008006" key="7">
    <source>
        <dbReference type="Google" id="ProtNLM"/>
    </source>
</evidence>
<dbReference type="RefSeq" id="XP_008716014.1">
    <property type="nucleotide sequence ID" value="XM_008717792.1"/>
</dbReference>
<dbReference type="PANTHER" id="PTHR46029">
    <property type="entry name" value="C-TERMINAL-BINDING PROTEIN"/>
    <property type="match status" value="1"/>
</dbReference>
<organism evidence="5 6">
    <name type="scientific">Cyphellophora europaea (strain CBS 101466)</name>
    <name type="common">Phialophora europaea</name>
    <dbReference type="NCBI Taxonomy" id="1220924"/>
    <lineage>
        <taxon>Eukaryota</taxon>
        <taxon>Fungi</taxon>
        <taxon>Dikarya</taxon>
        <taxon>Ascomycota</taxon>
        <taxon>Pezizomycotina</taxon>
        <taxon>Eurotiomycetes</taxon>
        <taxon>Chaetothyriomycetidae</taxon>
        <taxon>Chaetothyriales</taxon>
        <taxon>Cyphellophoraceae</taxon>
        <taxon>Cyphellophora</taxon>
    </lineage>
</organism>
<keyword evidence="2" id="KW-0560">Oxidoreductase</keyword>
<dbReference type="GO" id="GO:0001221">
    <property type="term" value="F:transcription coregulator binding"/>
    <property type="evidence" value="ECO:0007669"/>
    <property type="project" value="TreeGrafter"/>
</dbReference>
<sequence>MGSILYEHLDDNDQPRPLAELTNPNQDDVVEQEIFKPKDGEQHIINYKQTFLSPPGMADQKPWSDMDKALRQQVDGIMVLKMTFTAGDLALFPRLKVICRMGVGYDLLDREALASRGVVVCNIPDYGTEEIADHAIALALSLRRGIIDHHEKQRHNPPAPWLYIDSPLVRRLRDSTFGILGFGRIGMAAAVRAKAFGFKVLFYDPYVANGVEKSMGVERTRDITDLFARSTTLSVHCPSTRETRMMVGYDLLRLMPKGSTFVNTARGDIVDLDGLERAMREDIISGAGLDVVPLEPIPDDNVHSLIRAYRRKEEWLEGRLVITPHTAFYSPEAYDEIRVKSAECMRRVLIGGVRGLSGNEITPDME</sequence>
<dbReference type="HOGENOM" id="CLU_019796_1_3_1"/>
<dbReference type="GO" id="GO:0005634">
    <property type="term" value="C:nucleus"/>
    <property type="evidence" value="ECO:0007669"/>
    <property type="project" value="TreeGrafter"/>
</dbReference>
<dbReference type="eggNOG" id="KOG0067">
    <property type="taxonomic scope" value="Eukaryota"/>
</dbReference>
<evidence type="ECO:0000256" key="2">
    <source>
        <dbReference type="RuleBase" id="RU003719"/>
    </source>
</evidence>
<evidence type="ECO:0000259" key="3">
    <source>
        <dbReference type="Pfam" id="PF00389"/>
    </source>
</evidence>
<dbReference type="GO" id="GO:0016616">
    <property type="term" value="F:oxidoreductase activity, acting on the CH-OH group of donors, NAD or NADP as acceptor"/>
    <property type="evidence" value="ECO:0007669"/>
    <property type="project" value="InterPro"/>
</dbReference>
<dbReference type="SUPFAM" id="SSF52283">
    <property type="entry name" value="Formate/glycerate dehydrogenase catalytic domain-like"/>
    <property type="match status" value="1"/>
</dbReference>
<feature type="domain" description="D-isomer specific 2-hydroxyacid dehydrogenase NAD-binding" evidence="4">
    <location>
        <begin position="136"/>
        <end position="327"/>
    </location>
</feature>
<accession>W2RYV1</accession>
<dbReference type="Pfam" id="PF00389">
    <property type="entry name" value="2-Hacid_dh"/>
    <property type="match status" value="1"/>
</dbReference>
<dbReference type="InterPro" id="IPR006140">
    <property type="entry name" value="D-isomer_DH_NAD-bd"/>
</dbReference>
<dbReference type="GO" id="GO:0003714">
    <property type="term" value="F:transcription corepressor activity"/>
    <property type="evidence" value="ECO:0007669"/>
    <property type="project" value="InterPro"/>
</dbReference>
<feature type="domain" description="D-isomer specific 2-hydroxyacid dehydrogenase catalytic" evidence="3">
    <location>
        <begin position="67"/>
        <end position="351"/>
    </location>
</feature>
<proteinExistence type="inferred from homology"/>
<dbReference type="Gene3D" id="3.40.50.720">
    <property type="entry name" value="NAD(P)-binding Rossmann-like Domain"/>
    <property type="match status" value="2"/>
</dbReference>
<dbReference type="OrthoDB" id="298012at2759"/>
<dbReference type="PANTHER" id="PTHR46029:SF7">
    <property type="entry name" value="C-TERMINAL-BINDING PROTEIN"/>
    <property type="match status" value="1"/>
</dbReference>
<name>W2RYV1_CYPE1</name>
<evidence type="ECO:0000313" key="5">
    <source>
        <dbReference type="EMBL" id="ETN41505.1"/>
    </source>
</evidence>
<dbReference type="EMBL" id="KB822719">
    <property type="protein sequence ID" value="ETN41505.1"/>
    <property type="molecule type" value="Genomic_DNA"/>
</dbReference>
<reference evidence="5 6" key="1">
    <citation type="submission" date="2013-03" db="EMBL/GenBank/DDBJ databases">
        <title>The Genome Sequence of Phialophora europaea CBS 101466.</title>
        <authorList>
            <consortium name="The Broad Institute Genomics Platform"/>
            <person name="Cuomo C."/>
            <person name="de Hoog S."/>
            <person name="Gorbushina A."/>
            <person name="Walker B."/>
            <person name="Young S.K."/>
            <person name="Zeng Q."/>
            <person name="Gargeya S."/>
            <person name="Fitzgerald M."/>
            <person name="Haas B."/>
            <person name="Abouelleil A."/>
            <person name="Allen A.W."/>
            <person name="Alvarado L."/>
            <person name="Arachchi H.M."/>
            <person name="Berlin A.M."/>
            <person name="Chapman S.B."/>
            <person name="Gainer-Dewar J."/>
            <person name="Goldberg J."/>
            <person name="Griggs A."/>
            <person name="Gujja S."/>
            <person name="Hansen M."/>
            <person name="Howarth C."/>
            <person name="Imamovic A."/>
            <person name="Ireland A."/>
            <person name="Larimer J."/>
            <person name="McCowan C."/>
            <person name="Murphy C."/>
            <person name="Pearson M."/>
            <person name="Poon T.W."/>
            <person name="Priest M."/>
            <person name="Roberts A."/>
            <person name="Saif S."/>
            <person name="Shea T."/>
            <person name="Sisk P."/>
            <person name="Sykes S."/>
            <person name="Wortman J."/>
            <person name="Nusbaum C."/>
            <person name="Birren B."/>
        </authorList>
    </citation>
    <scope>NUCLEOTIDE SEQUENCE [LARGE SCALE GENOMIC DNA]</scope>
    <source>
        <strain evidence="5 6">CBS 101466</strain>
    </source>
</reference>
<dbReference type="GeneID" id="19970780"/>
<protein>
    <recommendedName>
        <fullName evidence="7">C-terminal binding protein</fullName>
    </recommendedName>
</protein>
<keyword evidence="6" id="KW-1185">Reference proteome</keyword>
<evidence type="ECO:0000256" key="1">
    <source>
        <dbReference type="ARBA" id="ARBA00005854"/>
    </source>
</evidence>
<evidence type="ECO:0000313" key="6">
    <source>
        <dbReference type="Proteomes" id="UP000030752"/>
    </source>
</evidence>
<dbReference type="GO" id="GO:0140297">
    <property type="term" value="F:DNA-binding transcription factor binding"/>
    <property type="evidence" value="ECO:0007669"/>
    <property type="project" value="TreeGrafter"/>
</dbReference>
<dbReference type="GO" id="GO:0006357">
    <property type="term" value="P:regulation of transcription by RNA polymerase II"/>
    <property type="evidence" value="ECO:0007669"/>
    <property type="project" value="TreeGrafter"/>
</dbReference>
<dbReference type="InterPro" id="IPR006139">
    <property type="entry name" value="D-isomer_2_OHA_DH_cat_dom"/>
</dbReference>
<dbReference type="InterPro" id="IPR051638">
    <property type="entry name" value="CTBP_dehydrogenase"/>
</dbReference>
<dbReference type="InterPro" id="IPR036291">
    <property type="entry name" value="NAD(P)-bd_dom_sf"/>
</dbReference>
<dbReference type="VEuPathDB" id="FungiDB:HMPREF1541_03441"/>